<evidence type="ECO:0008006" key="4">
    <source>
        <dbReference type="Google" id="ProtNLM"/>
    </source>
</evidence>
<dbReference type="RefSeq" id="WP_253770341.1">
    <property type="nucleotide sequence ID" value="NZ_JAMTCK010000005.1"/>
</dbReference>
<proteinExistence type="predicted"/>
<feature type="region of interest" description="Disordered" evidence="1">
    <location>
        <begin position="199"/>
        <end position="220"/>
    </location>
</feature>
<evidence type="ECO:0000256" key="1">
    <source>
        <dbReference type="SAM" id="MobiDB-lite"/>
    </source>
</evidence>
<dbReference type="AlphaFoldDB" id="A0AAE3GDU8"/>
<name>A0AAE3GDU8_9PSEU</name>
<protein>
    <recommendedName>
        <fullName evidence="4">Primosomal protein</fullName>
    </recommendedName>
</protein>
<gene>
    <name evidence="2" type="ORF">LX83_002337</name>
</gene>
<evidence type="ECO:0000313" key="2">
    <source>
        <dbReference type="EMBL" id="MCP2165479.1"/>
    </source>
</evidence>
<keyword evidence="3" id="KW-1185">Reference proteome</keyword>
<accession>A0AAE3GDU8</accession>
<reference evidence="2" key="1">
    <citation type="submission" date="2022-06" db="EMBL/GenBank/DDBJ databases">
        <title>Genomic Encyclopedia of Archaeal and Bacterial Type Strains, Phase II (KMG-II): from individual species to whole genera.</title>
        <authorList>
            <person name="Goeker M."/>
        </authorList>
    </citation>
    <scope>NUCLEOTIDE SEQUENCE</scope>
    <source>
        <strain evidence="2">DSM 43935</strain>
    </source>
</reference>
<evidence type="ECO:0000313" key="3">
    <source>
        <dbReference type="Proteomes" id="UP001206128"/>
    </source>
</evidence>
<dbReference type="EMBL" id="JAMTCK010000005">
    <property type="protein sequence ID" value="MCP2165479.1"/>
    <property type="molecule type" value="Genomic_DNA"/>
</dbReference>
<sequence length="406" mass="44098">MAQDIVPIELGLTQGDLVTLWAPRWREEGEEWEAFLGNEDDLYAFPDAPHLAAFVRTAEEHDLIDHPAWSVVPGLSVTDLMPDVDHQFDLVGVPELVAEDPDTWVIGELADIVAIVRSLADVCDLEKVHEVLDSAAGFDLLPQGTLPFTGREGAELWTDLAKVVAERWDEVLDALDAVVTTPEVDAAALDAAQEEFEAAELDKSDEDGAEDGADADEVEEPTGFWAEVGIDPIKIITTEGELYTLRCYLDDAPVFLGAKGRIDTFTSPRALGRYLVDAGDPETNDLAAVSTWSEVMLKATDGDLDIEVSADNTYVLTGLADDIAEGPEAIDPSQLELAVELLEDAGDWADDDSVRDALNPSESLGWLVSYVLRPDPNRLAPSPPFDAEVAAWRALVASVEARLRTH</sequence>
<dbReference type="Proteomes" id="UP001206128">
    <property type="component" value="Unassembled WGS sequence"/>
</dbReference>
<comment type="caution">
    <text evidence="2">The sequence shown here is derived from an EMBL/GenBank/DDBJ whole genome shotgun (WGS) entry which is preliminary data.</text>
</comment>
<organism evidence="2 3">
    <name type="scientific">Goodfellowiella coeruleoviolacea</name>
    <dbReference type="NCBI Taxonomy" id="334858"/>
    <lineage>
        <taxon>Bacteria</taxon>
        <taxon>Bacillati</taxon>
        <taxon>Actinomycetota</taxon>
        <taxon>Actinomycetes</taxon>
        <taxon>Pseudonocardiales</taxon>
        <taxon>Pseudonocardiaceae</taxon>
        <taxon>Goodfellowiella</taxon>
    </lineage>
</organism>